<dbReference type="EMBL" id="JAPDHZ010000003">
    <property type="protein sequence ID" value="MDG0792134.1"/>
    <property type="molecule type" value="Genomic_DNA"/>
</dbReference>
<dbReference type="RefSeq" id="WP_277565957.1">
    <property type="nucleotide sequence ID" value="NZ_JAPDHZ010000003.1"/>
</dbReference>
<evidence type="ECO:0000313" key="4">
    <source>
        <dbReference type="Proteomes" id="UP001153387"/>
    </source>
</evidence>
<organism evidence="3 4">
    <name type="scientific">Cohnella ginsengisoli</name>
    <dbReference type="NCBI Taxonomy" id="425004"/>
    <lineage>
        <taxon>Bacteria</taxon>
        <taxon>Bacillati</taxon>
        <taxon>Bacillota</taxon>
        <taxon>Bacilli</taxon>
        <taxon>Bacillales</taxon>
        <taxon>Paenibacillaceae</taxon>
        <taxon>Cohnella</taxon>
    </lineage>
</organism>
<evidence type="ECO:0000259" key="2">
    <source>
        <dbReference type="Pfam" id="PF22680"/>
    </source>
</evidence>
<comment type="caution">
    <text evidence="3">The sequence shown here is derived from an EMBL/GenBank/DDBJ whole genome shotgun (WGS) entry which is preliminary data.</text>
</comment>
<feature type="domain" description="Glycoside hydrolase 123 N-terminal" evidence="2">
    <location>
        <begin position="99"/>
        <end position="144"/>
    </location>
</feature>
<dbReference type="InterPro" id="IPR053850">
    <property type="entry name" value="Glyco_hydro_123_N_2"/>
</dbReference>
<feature type="domain" description="Glycoside hydrolase 123 catalytic" evidence="1">
    <location>
        <begin position="183"/>
        <end position="520"/>
    </location>
</feature>
<dbReference type="AlphaFoldDB" id="A0A9X4KH16"/>
<gene>
    <name evidence="3" type="ORF">OMP38_15615</name>
</gene>
<dbReference type="InterPro" id="IPR025150">
    <property type="entry name" value="GH123_cat"/>
</dbReference>
<accession>A0A9X4KH16</accession>
<keyword evidence="4" id="KW-1185">Reference proteome</keyword>
<evidence type="ECO:0000259" key="1">
    <source>
        <dbReference type="Pfam" id="PF13320"/>
    </source>
</evidence>
<evidence type="ECO:0000313" key="3">
    <source>
        <dbReference type="EMBL" id="MDG0792134.1"/>
    </source>
</evidence>
<sequence length="585" mass="67000">MNITMGLAPDSYKYVFGVYHKFGAPFDPDRKLSLTCGRRDRAAAQLLIYADEELLVCVGEDAAFDERGPIDVLRVSAKVPGLAEGSVRASLVGLVEDDDRQLKSDILLRQTSLRVDRRRVQPVWIEAEIGEGAAPGVYRAEITVYRRRMFEDERVEATLTFEIVVHEVTLGAPADQTFYLDLWQHNANIARKYDAELWSDGHFEVLEHYVASLAALGQKAVSLVVSEIPWSGQASCYDRIDPANLFEYSIVGAAKRADGTWAYDYRALDRYVELCERHGIKDEIEVFGLLNIWVYEDAGYGGIIADHPDAVRIRYRDEASGTYRFIRERSEFEAYVVALEKHFTDRGWIDRVRVLADEPSDLPLFRKRLGAMRKMAPSFQYKAAIAHASFMEEEGIVDHVPILDCAGQEHEQIMAMREGKTGRTLYYVACDVKHPNTFITSHLIEARAIPWIVWQLRLDGFLRWNYTVWPTDPLRKISYHHPFFPAGDTNFVYPGRDGRPLLSLRYKLLQKGIRDYEIIARYVREGGDRERLDSRMRSVIRWESPADLHRDARRRIEELISLDEADYDGLIAELLGELADGPEAR</sequence>
<protein>
    <submittedName>
        <fullName evidence="3">DUF4091 domain-containing protein</fullName>
    </submittedName>
</protein>
<reference evidence="3 4" key="1">
    <citation type="submission" date="2022-10" db="EMBL/GenBank/DDBJ databases">
        <title>Comparative genomic analysis of Cohnella hashimotonis sp. nov., isolated from the International Space Station.</title>
        <authorList>
            <person name="Simpson A."/>
            <person name="Venkateswaran K."/>
        </authorList>
    </citation>
    <scope>NUCLEOTIDE SEQUENCE [LARGE SCALE GENOMIC DNA]</scope>
    <source>
        <strain evidence="3 4">DSM 18997</strain>
    </source>
</reference>
<proteinExistence type="predicted"/>
<dbReference type="Pfam" id="PF22680">
    <property type="entry name" value="Glyco_hydro_123_N_2"/>
    <property type="match status" value="1"/>
</dbReference>
<dbReference type="Pfam" id="PF13320">
    <property type="entry name" value="GH123_cat"/>
    <property type="match status" value="1"/>
</dbReference>
<dbReference type="Proteomes" id="UP001153387">
    <property type="component" value="Unassembled WGS sequence"/>
</dbReference>
<name>A0A9X4KH16_9BACL</name>